<dbReference type="EMBL" id="CP048113">
    <property type="protein sequence ID" value="QHS60847.1"/>
    <property type="molecule type" value="Genomic_DNA"/>
</dbReference>
<keyword evidence="2" id="KW-1185">Reference proteome</keyword>
<gene>
    <name evidence="1" type="ORF">GWR21_14950</name>
</gene>
<dbReference type="AlphaFoldDB" id="A0A6B9ZFG3"/>
<sequence length="335" mass="38281">MTSKNTLSSKTIEDIKRVGNAQILTWLKENDILLAGRSTGNLFDVLEKAINEQKLSTEQLKQAIAEIEECSSKKIYLMTAKNIQNLEQNRDAVIKHLKKNHQITFSSQNWITGNPNKGPTFIYGFWDNNVLKLKFSELHSDVEPDVQSRSFVTTSRIVVVVVVIDTNDGFVQLRLDNSGDTHSHRNNEGKMTEGAYEEYYRDLLRELFPDLVFSDLNLTGVANHISEKEKKRFRITKGVSTVSSNAKQTFAIPSNKKGDIRDLIEYKGASESSDGLWTTEDLTGNWTVEESEKELKKDLFMRISRKSSQIRVQRGCLEKELNYGLRQIREIQKSI</sequence>
<dbReference type="Proteomes" id="UP000476411">
    <property type="component" value="Chromosome"/>
</dbReference>
<proteinExistence type="predicted"/>
<organism evidence="1 2">
    <name type="scientific">Chitinophaga agri</name>
    <dbReference type="NCBI Taxonomy" id="2703787"/>
    <lineage>
        <taxon>Bacteria</taxon>
        <taxon>Pseudomonadati</taxon>
        <taxon>Bacteroidota</taxon>
        <taxon>Chitinophagia</taxon>
        <taxon>Chitinophagales</taxon>
        <taxon>Chitinophagaceae</taxon>
        <taxon>Chitinophaga</taxon>
    </lineage>
</organism>
<dbReference type="RefSeq" id="WP_162332532.1">
    <property type="nucleotide sequence ID" value="NZ_CP048113.1"/>
</dbReference>
<evidence type="ECO:0000313" key="2">
    <source>
        <dbReference type="Proteomes" id="UP000476411"/>
    </source>
</evidence>
<name>A0A6B9ZFG3_9BACT</name>
<evidence type="ECO:0000313" key="1">
    <source>
        <dbReference type="EMBL" id="QHS60847.1"/>
    </source>
</evidence>
<reference evidence="1 2" key="1">
    <citation type="submission" date="2020-01" db="EMBL/GenBank/DDBJ databases">
        <title>Complete genome sequence of Chitinophaga sp. H33E-04 isolated from quinoa roots.</title>
        <authorList>
            <person name="Weon H.-Y."/>
            <person name="Lee S.A."/>
        </authorList>
    </citation>
    <scope>NUCLEOTIDE SEQUENCE [LARGE SCALE GENOMIC DNA]</scope>
    <source>
        <strain evidence="1 2">H33E-04</strain>
    </source>
</reference>
<dbReference type="KEGG" id="chih:GWR21_14950"/>
<protein>
    <submittedName>
        <fullName evidence="1">Uncharacterized protein</fullName>
    </submittedName>
</protein>
<accession>A0A6B9ZFG3</accession>